<gene>
    <name evidence="2" type="ORF">ACFQDI_23780</name>
</gene>
<accession>A0ABW0KZ77</accession>
<dbReference type="PROSITE" id="PS51257">
    <property type="entry name" value="PROKAR_LIPOPROTEIN"/>
    <property type="match status" value="1"/>
</dbReference>
<keyword evidence="3" id="KW-1185">Reference proteome</keyword>
<reference evidence="3" key="1">
    <citation type="journal article" date="2019" name="Int. J. Syst. Evol. Microbiol.">
        <title>The Global Catalogue of Microorganisms (GCM) 10K type strain sequencing project: providing services to taxonomists for standard genome sequencing and annotation.</title>
        <authorList>
            <consortium name="The Broad Institute Genomics Platform"/>
            <consortium name="The Broad Institute Genome Sequencing Center for Infectious Disease"/>
            <person name="Wu L."/>
            <person name="Ma J."/>
        </authorList>
    </citation>
    <scope>NUCLEOTIDE SEQUENCE [LARGE SCALE GENOMIC DNA]</scope>
    <source>
        <strain evidence="3">CGMCC 4.1469</strain>
    </source>
</reference>
<sequence>MKTNTLILMTALGLVSCGKSPGTAKAPEKAAAPKTAAASDAKIEAEISSALTTKQEKPAAPAENALKNEADDIISRYPGKTATELLNTPEVKDKLAAAMKKLSADPVLLKRVNSTVDLAAQIKGLEGSAKLDLDMKGYDQARTSRMLQSVLSEEPQRIVDFLVSEIGEATPDLSYGGLERAPNGVAIVPNTLPAPAAAAPPTDPE</sequence>
<name>A0ABW0KZ77_9BACT</name>
<comment type="caution">
    <text evidence="2">The sequence shown here is derived from an EMBL/GenBank/DDBJ whole genome shotgun (WGS) entry which is preliminary data.</text>
</comment>
<evidence type="ECO:0000256" key="1">
    <source>
        <dbReference type="SAM" id="MobiDB-lite"/>
    </source>
</evidence>
<feature type="compositionally biased region" description="Low complexity" evidence="1">
    <location>
        <begin position="29"/>
        <end position="38"/>
    </location>
</feature>
<protein>
    <recommendedName>
        <fullName evidence="4">Lipoprotein</fullName>
    </recommendedName>
</protein>
<dbReference type="RefSeq" id="WP_377171724.1">
    <property type="nucleotide sequence ID" value="NZ_JBHSMQ010000014.1"/>
</dbReference>
<evidence type="ECO:0000313" key="3">
    <source>
        <dbReference type="Proteomes" id="UP001596052"/>
    </source>
</evidence>
<proteinExistence type="predicted"/>
<dbReference type="Proteomes" id="UP001596052">
    <property type="component" value="Unassembled WGS sequence"/>
</dbReference>
<organism evidence="2 3">
    <name type="scientific">Prosthecobacter fluviatilis</name>
    <dbReference type="NCBI Taxonomy" id="445931"/>
    <lineage>
        <taxon>Bacteria</taxon>
        <taxon>Pseudomonadati</taxon>
        <taxon>Verrucomicrobiota</taxon>
        <taxon>Verrucomicrobiia</taxon>
        <taxon>Verrucomicrobiales</taxon>
        <taxon>Verrucomicrobiaceae</taxon>
        <taxon>Prosthecobacter</taxon>
    </lineage>
</organism>
<dbReference type="EMBL" id="JBHSMQ010000014">
    <property type="protein sequence ID" value="MFC5457911.1"/>
    <property type="molecule type" value="Genomic_DNA"/>
</dbReference>
<evidence type="ECO:0000313" key="2">
    <source>
        <dbReference type="EMBL" id="MFC5457911.1"/>
    </source>
</evidence>
<feature type="region of interest" description="Disordered" evidence="1">
    <location>
        <begin position="19"/>
        <end position="38"/>
    </location>
</feature>
<evidence type="ECO:0008006" key="4">
    <source>
        <dbReference type="Google" id="ProtNLM"/>
    </source>
</evidence>